<reference evidence="1" key="1">
    <citation type="journal article" date="2020" name="mSystems">
        <title>Genome- and Community-Level Interaction Insights into Carbon Utilization and Element Cycling Functions of Hydrothermarchaeota in Hydrothermal Sediment.</title>
        <authorList>
            <person name="Zhou Z."/>
            <person name="Liu Y."/>
            <person name="Xu W."/>
            <person name="Pan J."/>
            <person name="Luo Z.H."/>
            <person name="Li M."/>
        </authorList>
    </citation>
    <scope>NUCLEOTIDE SEQUENCE [LARGE SCALE GENOMIC DNA]</scope>
    <source>
        <strain evidence="1">HyVt-570</strain>
    </source>
</reference>
<dbReference type="EMBL" id="DRPZ01000007">
    <property type="protein sequence ID" value="HGY08472.1"/>
    <property type="molecule type" value="Genomic_DNA"/>
</dbReference>
<gene>
    <name evidence="1" type="ORF">ENK37_00225</name>
</gene>
<comment type="caution">
    <text evidence="1">The sequence shown here is derived from an EMBL/GenBank/DDBJ whole genome shotgun (WGS) entry which is preliminary data.</text>
</comment>
<organism evidence="1">
    <name type="scientific">Oceanithermus profundus</name>
    <dbReference type="NCBI Taxonomy" id="187137"/>
    <lineage>
        <taxon>Bacteria</taxon>
        <taxon>Thermotogati</taxon>
        <taxon>Deinococcota</taxon>
        <taxon>Deinococci</taxon>
        <taxon>Thermales</taxon>
        <taxon>Thermaceae</taxon>
        <taxon>Oceanithermus</taxon>
    </lineage>
</organism>
<dbReference type="Proteomes" id="UP000885759">
    <property type="component" value="Unassembled WGS sequence"/>
</dbReference>
<accession>A0A7C4ZBU6</accession>
<dbReference type="AlphaFoldDB" id="A0A7C4ZBU6"/>
<proteinExistence type="predicted"/>
<feature type="non-terminal residue" evidence="1">
    <location>
        <position position="70"/>
    </location>
</feature>
<name>A0A7C4ZBU6_9DEIN</name>
<evidence type="ECO:0000313" key="1">
    <source>
        <dbReference type="EMBL" id="HGY08472.1"/>
    </source>
</evidence>
<sequence length="70" mass="8263">MILTLLRQLRYHHPRMGLRKAYHQLLPRLRAWGLSVGRDRLLDLAREHDLLASSFRRRPRTTQSAHQAGP</sequence>
<protein>
    <submittedName>
        <fullName evidence="1">IS3 family transposase</fullName>
    </submittedName>
</protein>